<dbReference type="PANTHER" id="PTHR36842:SF1">
    <property type="entry name" value="PROTEIN TOLB"/>
    <property type="match status" value="1"/>
</dbReference>
<dbReference type="Gene3D" id="2.120.10.60">
    <property type="entry name" value="Tricorn protease N-terminal domain"/>
    <property type="match status" value="1"/>
</dbReference>
<comment type="caution">
    <text evidence="7">The sequence shown here is derived from an EMBL/GenBank/DDBJ whole genome shotgun (WGS) entry which is preliminary data.</text>
</comment>
<dbReference type="InterPro" id="IPR011042">
    <property type="entry name" value="6-blade_b-propeller_TolB-like"/>
</dbReference>
<dbReference type="SMART" id="SM00862">
    <property type="entry name" value="Trans_reg_C"/>
    <property type="match status" value="1"/>
</dbReference>
<evidence type="ECO:0000259" key="6">
    <source>
        <dbReference type="PROSITE" id="PS51755"/>
    </source>
</evidence>
<dbReference type="STRING" id="676599.ARC20_14340"/>
<dbReference type="InterPro" id="IPR016032">
    <property type="entry name" value="Sig_transdc_resp-reg_C-effctor"/>
</dbReference>
<dbReference type="EMBL" id="LLXU01000113">
    <property type="protein sequence ID" value="KRG38790.1"/>
    <property type="molecule type" value="Genomic_DNA"/>
</dbReference>
<dbReference type="AlphaFoldDB" id="A0A0R0A0P5"/>
<dbReference type="SUPFAM" id="SSF46894">
    <property type="entry name" value="C-terminal effector domain of the bipartite response regulators"/>
    <property type="match status" value="1"/>
</dbReference>
<keyword evidence="8" id="KW-1185">Reference proteome</keyword>
<evidence type="ECO:0000256" key="4">
    <source>
        <dbReference type="SAM" id="MobiDB-lite"/>
    </source>
</evidence>
<keyword evidence="2 3" id="KW-0238">DNA-binding</keyword>
<dbReference type="InterPro" id="IPR036388">
    <property type="entry name" value="WH-like_DNA-bd_sf"/>
</dbReference>
<dbReference type="SUPFAM" id="SSF82171">
    <property type="entry name" value="DPP6 N-terminal domain-like"/>
    <property type="match status" value="2"/>
</dbReference>
<gene>
    <name evidence="7" type="ORF">ARC20_14340</name>
</gene>
<feature type="transmembrane region" description="Helical" evidence="5">
    <location>
        <begin position="167"/>
        <end position="189"/>
    </location>
</feature>
<comment type="similarity">
    <text evidence="1">Belongs to the TolB family.</text>
</comment>
<evidence type="ECO:0000256" key="5">
    <source>
        <dbReference type="SAM" id="Phobius"/>
    </source>
</evidence>
<dbReference type="GO" id="GO:0006355">
    <property type="term" value="P:regulation of DNA-templated transcription"/>
    <property type="evidence" value="ECO:0007669"/>
    <property type="project" value="InterPro"/>
</dbReference>
<reference evidence="7 8" key="1">
    <citation type="submission" date="2015-10" db="EMBL/GenBank/DDBJ databases">
        <title>Genome sequencing and analysis of members of genus Stenotrophomonas.</title>
        <authorList>
            <person name="Patil P.P."/>
            <person name="Midha S."/>
            <person name="Patil P.B."/>
        </authorList>
    </citation>
    <scope>NUCLEOTIDE SEQUENCE [LARGE SCALE GENOMIC DNA]</scope>
    <source>
        <strain evidence="7 8">JCM 16536</strain>
    </source>
</reference>
<dbReference type="InterPro" id="IPR011659">
    <property type="entry name" value="WD40"/>
</dbReference>
<dbReference type="Gene3D" id="2.120.10.30">
    <property type="entry name" value="TolB, C-terminal domain"/>
    <property type="match status" value="1"/>
</dbReference>
<dbReference type="GO" id="GO:0000160">
    <property type="term" value="P:phosphorelay signal transduction system"/>
    <property type="evidence" value="ECO:0007669"/>
    <property type="project" value="InterPro"/>
</dbReference>
<proteinExistence type="inferred from homology"/>
<dbReference type="PROSITE" id="PS51755">
    <property type="entry name" value="OMPR_PHOB"/>
    <property type="match status" value="1"/>
</dbReference>
<feature type="region of interest" description="Disordered" evidence="4">
    <location>
        <begin position="252"/>
        <end position="280"/>
    </location>
</feature>
<dbReference type="RefSeq" id="WP_057648370.1">
    <property type="nucleotide sequence ID" value="NZ_LLXU01000113.1"/>
</dbReference>
<dbReference type="Pfam" id="PF07676">
    <property type="entry name" value="PD40"/>
    <property type="match status" value="4"/>
</dbReference>
<dbReference type="InterPro" id="IPR001867">
    <property type="entry name" value="OmpR/PhoB-type_DNA-bd"/>
</dbReference>
<feature type="compositionally biased region" description="Polar residues" evidence="4">
    <location>
        <begin position="252"/>
        <end position="261"/>
    </location>
</feature>
<keyword evidence="5" id="KW-0812">Transmembrane</keyword>
<dbReference type="Proteomes" id="UP000051802">
    <property type="component" value="Unassembled WGS sequence"/>
</dbReference>
<protein>
    <submittedName>
        <fullName evidence="7">Biopolymer transporter Tol</fullName>
    </submittedName>
</protein>
<feature type="domain" description="OmpR/PhoB-type" evidence="6">
    <location>
        <begin position="11"/>
        <end position="114"/>
    </location>
</feature>
<dbReference type="PANTHER" id="PTHR36842">
    <property type="entry name" value="PROTEIN TOLB HOMOLOG"/>
    <property type="match status" value="1"/>
</dbReference>
<evidence type="ECO:0000256" key="3">
    <source>
        <dbReference type="PROSITE-ProRule" id="PRU01091"/>
    </source>
</evidence>
<name>A0A0R0A0P5_9GAMM</name>
<dbReference type="Gene3D" id="1.10.10.10">
    <property type="entry name" value="Winged helix-like DNA-binding domain superfamily/Winged helix DNA-binding domain"/>
    <property type="match status" value="1"/>
</dbReference>
<feature type="DNA-binding region" description="OmpR/PhoB-type" evidence="3">
    <location>
        <begin position="11"/>
        <end position="114"/>
    </location>
</feature>
<evidence type="ECO:0000256" key="1">
    <source>
        <dbReference type="ARBA" id="ARBA00009820"/>
    </source>
</evidence>
<dbReference type="GO" id="GO:0003677">
    <property type="term" value="F:DNA binding"/>
    <property type="evidence" value="ECO:0007669"/>
    <property type="project" value="UniProtKB-UniRule"/>
</dbReference>
<organism evidence="7 8">
    <name type="scientific">Stenotrophomonas panacihumi</name>
    <dbReference type="NCBI Taxonomy" id="676599"/>
    <lineage>
        <taxon>Bacteria</taxon>
        <taxon>Pseudomonadati</taxon>
        <taxon>Pseudomonadota</taxon>
        <taxon>Gammaproteobacteria</taxon>
        <taxon>Lysobacterales</taxon>
        <taxon>Lysobacteraceae</taxon>
        <taxon>Stenotrophomonas</taxon>
    </lineage>
</organism>
<sequence length="780" mass="84941">MASSTTRSAQPDRLRVGECVVDIASREVHAPGARRPQRLTPKAMAVLKVLAEQPGQVVSREQLLAEVWPDTLPTNDVVTQAVTQLRKALQYAGDDAGRMGGIETIAKTGYRLLAPVQWESAAPVVVPVASVAAPVAIEAEVVETPAPAPAGAGFAVLPRPAAPPRRWWRVLSVLVFGALVASLLGFWWWQHRAAMATLAEEGGDERVVGMPRLPYRLITSGGGFDLTPTLSPDGSMVAYASISETRPGTSIRIQTTSNSPSRELVAPGPGESDRSPAWSPDGRQLAFARQGEDGSCRVMVAAANGAASEREVARCDFTELLSFSWVPGRNALLFGSMTGGNASGGIRELDLETGTWRDLHYGSRARDFDYAPKYSPDGRWIAFIRNPQLGGVWVMPAKGGEARRLTRERAEIRGFDWLPDSSGLVFGRRVDSQSRLYRLELESRKLHDLGLNDAESPSISHDNGQLAFVQRRPQFALFRLQRSNAHGGYERDHLFPSNGRDAQPMISPDGRHLAFTSDRSGEYALWWADLARPDSLHPIPGLLPETRQPVDWSPDSRTLLAIGRDTEGRAQLYEVTPSESRVNPLPVPAPRPLQGLHVGEGPRIMVLSAEPEGDATLILYDRSRKPWQELARLEDVSQARYDSSTRQVFFTRFSSSGLWRIGADLSPNGLALVDGDAPARWRYRSWALAGNGRAYYLSSTNECSAVGEWLGPPPTDATCLAANEFSTINGFSIDRQDGALYMAIAETDGAGIGFMTLPKREAPSFGVISKLLSDIGKPPS</sequence>
<evidence type="ECO:0000256" key="2">
    <source>
        <dbReference type="ARBA" id="ARBA00023125"/>
    </source>
</evidence>
<evidence type="ECO:0000313" key="7">
    <source>
        <dbReference type="EMBL" id="KRG38790.1"/>
    </source>
</evidence>
<accession>A0A0R0A0P5</accession>
<evidence type="ECO:0000313" key="8">
    <source>
        <dbReference type="Proteomes" id="UP000051802"/>
    </source>
</evidence>
<dbReference type="Pfam" id="PF00486">
    <property type="entry name" value="Trans_reg_C"/>
    <property type="match status" value="1"/>
</dbReference>
<keyword evidence="5" id="KW-0472">Membrane</keyword>
<dbReference type="OrthoDB" id="626010at2"/>
<dbReference type="CDD" id="cd00383">
    <property type="entry name" value="trans_reg_C"/>
    <property type="match status" value="1"/>
</dbReference>
<keyword evidence="5" id="KW-1133">Transmembrane helix</keyword>